<evidence type="ECO:0000313" key="2">
    <source>
        <dbReference type="Proteomes" id="UP000463857"/>
    </source>
</evidence>
<name>A0A7L4YN84_9ACTN</name>
<accession>A0A7L4YN84</accession>
<organism evidence="1 2">
    <name type="scientific">Epidermidibacterium keratini</name>
    <dbReference type="NCBI Taxonomy" id="1891644"/>
    <lineage>
        <taxon>Bacteria</taxon>
        <taxon>Bacillati</taxon>
        <taxon>Actinomycetota</taxon>
        <taxon>Actinomycetes</taxon>
        <taxon>Sporichthyales</taxon>
        <taxon>Sporichthyaceae</taxon>
        <taxon>Epidermidibacterium</taxon>
    </lineage>
</organism>
<sequence length="345" mass="38841">MHPTTEEVKGLVERIESNPLGRIMHGSRELFHSNLLSWYFDALPDAADATFRPLSIPAEGTERLAEREHTNLDLVLRWPDLAPLVIENKVFAVPDRTQLDRYEDKVSGWPVRPSLVLLSPTTPVDGLGNWTHVSYRALGQRIRDALTTDGAYEVETMRRYADLAIDLQSLLELAVVTSDDETVWIEPSVLEAISSKHLRAALGKARAQYVAAAISERVQLHGHVSAAFTRGQPLVQVFDVMKTDGLKIRAGWQLQGSQFRRAVVYLGSRMSGGSNRRRQLREDTSREHPDLFVIPSALPQVRAGRREFQHYAPDFVYQYVSVPNLTFGQLKHAAAEIDQTLQAMR</sequence>
<keyword evidence="2" id="KW-1185">Reference proteome</keyword>
<evidence type="ECO:0000313" key="1">
    <source>
        <dbReference type="EMBL" id="QHC00279.1"/>
    </source>
</evidence>
<dbReference type="KEGG" id="eke:EK0264_08290"/>
<dbReference type="Proteomes" id="UP000463857">
    <property type="component" value="Chromosome"/>
</dbReference>
<dbReference type="RefSeq" id="WP_159544604.1">
    <property type="nucleotide sequence ID" value="NZ_CP047156.1"/>
</dbReference>
<gene>
    <name evidence="1" type="ORF">EK0264_08290</name>
</gene>
<proteinExistence type="predicted"/>
<dbReference type="AlphaFoldDB" id="A0A7L4YN84"/>
<protein>
    <recommendedName>
        <fullName evidence="3">PD-(D/E)XK nuclease family protein</fullName>
    </recommendedName>
</protein>
<reference evidence="1 2" key="1">
    <citation type="journal article" date="2018" name="Int. J. Syst. Evol. Microbiol.">
        <title>Epidermidibacterium keratini gen. nov., sp. nov., a member of the family Sporichthyaceae, isolated from keratin epidermis.</title>
        <authorList>
            <person name="Lee D.G."/>
            <person name="Trujillo M.E."/>
            <person name="Kang S."/>
            <person name="Nam J.J."/>
            <person name="Kim Y.J."/>
        </authorList>
    </citation>
    <scope>NUCLEOTIDE SEQUENCE [LARGE SCALE GENOMIC DNA]</scope>
    <source>
        <strain evidence="1 2">EPI-7</strain>
    </source>
</reference>
<evidence type="ECO:0008006" key="3">
    <source>
        <dbReference type="Google" id="ProtNLM"/>
    </source>
</evidence>
<dbReference type="EMBL" id="CP047156">
    <property type="protein sequence ID" value="QHC00279.1"/>
    <property type="molecule type" value="Genomic_DNA"/>
</dbReference>
<dbReference type="InParanoid" id="A0A7L4YN84"/>
<dbReference type="OrthoDB" id="4037078at2"/>